<comment type="caution">
    <text evidence="2">The sequence shown here is derived from an EMBL/GenBank/DDBJ whole genome shotgun (WGS) entry which is preliminary data.</text>
</comment>
<accession>A0ABS4Z3F0</accession>
<protein>
    <submittedName>
        <fullName evidence="2">Peptidoglycan/xylan/chitin deacetylase (PgdA/CDA1 family)</fullName>
    </submittedName>
</protein>
<dbReference type="EMBL" id="JAGIOB010000001">
    <property type="protein sequence ID" value="MBP2415519.1"/>
    <property type="molecule type" value="Genomic_DNA"/>
</dbReference>
<evidence type="ECO:0000313" key="2">
    <source>
        <dbReference type="EMBL" id="MBP2415519.1"/>
    </source>
</evidence>
<gene>
    <name evidence="2" type="ORF">JOF54_000441</name>
</gene>
<organism evidence="2 3">
    <name type="scientific">Microlunatus capsulatus</name>
    <dbReference type="NCBI Taxonomy" id="99117"/>
    <lineage>
        <taxon>Bacteria</taxon>
        <taxon>Bacillati</taxon>
        <taxon>Actinomycetota</taxon>
        <taxon>Actinomycetes</taxon>
        <taxon>Propionibacteriales</taxon>
        <taxon>Propionibacteriaceae</taxon>
        <taxon>Microlunatus</taxon>
    </lineage>
</organism>
<evidence type="ECO:0000313" key="3">
    <source>
        <dbReference type="Proteomes" id="UP000758168"/>
    </source>
</evidence>
<dbReference type="Pfam" id="PF01522">
    <property type="entry name" value="Polysacc_deac_1"/>
    <property type="match status" value="1"/>
</dbReference>
<dbReference type="Gene3D" id="3.20.20.370">
    <property type="entry name" value="Glycoside hydrolase/deacetylase"/>
    <property type="match status" value="1"/>
</dbReference>
<feature type="domain" description="NodB homology" evidence="1">
    <location>
        <begin position="107"/>
        <end position="233"/>
    </location>
</feature>
<evidence type="ECO:0000259" key="1">
    <source>
        <dbReference type="Pfam" id="PF01522"/>
    </source>
</evidence>
<dbReference type="SUPFAM" id="SSF88713">
    <property type="entry name" value="Glycoside hydrolase/deacetylase"/>
    <property type="match status" value="1"/>
</dbReference>
<keyword evidence="3" id="KW-1185">Reference proteome</keyword>
<proteinExistence type="predicted"/>
<sequence length="245" mass="26173">MTSPSTAGLSAVVLNHDERGIGVPMLLHTDASLGADPAPDLFSTAGYLRQSALGLRLFDTGDLGGEETGAHLLALNFHEVPADSRREAGERVRRMLDLGDPYDPDGDGTGPQVALAFYDGDAGTAHWAAELCTGLGIRAWFYPVRWTSLEEGPRVTDEDLAQIATAHELGFHTATHRSAVEISPGTVASEVTEVVERLTRAAGRPPRLGAWRGGARFDATELGNQAIRDLGVTHVVSNWSVERIV</sequence>
<dbReference type="InterPro" id="IPR011330">
    <property type="entry name" value="Glyco_hydro/deAcase_b/a-brl"/>
</dbReference>
<name>A0ABS4Z3F0_9ACTN</name>
<reference evidence="2 3" key="1">
    <citation type="submission" date="2021-03" db="EMBL/GenBank/DDBJ databases">
        <title>Sequencing the genomes of 1000 actinobacteria strains.</title>
        <authorList>
            <person name="Klenk H.-P."/>
        </authorList>
    </citation>
    <scope>NUCLEOTIDE SEQUENCE [LARGE SCALE GENOMIC DNA]</scope>
    <source>
        <strain evidence="2 3">DSM 12936</strain>
    </source>
</reference>
<dbReference type="InterPro" id="IPR002509">
    <property type="entry name" value="NODB_dom"/>
</dbReference>
<dbReference type="Proteomes" id="UP000758168">
    <property type="component" value="Unassembled WGS sequence"/>
</dbReference>
<dbReference type="RefSeq" id="WP_210052589.1">
    <property type="nucleotide sequence ID" value="NZ_BAAAMH010000022.1"/>
</dbReference>